<comment type="caution">
    <text evidence="1">The sequence shown here is derived from an EMBL/GenBank/DDBJ whole genome shotgun (WGS) entry which is preliminary data.</text>
</comment>
<evidence type="ECO:0000313" key="1">
    <source>
        <dbReference type="EMBL" id="MBB6096707.1"/>
    </source>
</evidence>
<proteinExistence type="predicted"/>
<keyword evidence="2" id="KW-1185">Reference proteome</keyword>
<reference evidence="1 2" key="1">
    <citation type="submission" date="2020-08" db="EMBL/GenBank/DDBJ databases">
        <title>Genomic Encyclopedia of Type Strains, Phase IV (KMG-IV): sequencing the most valuable type-strain genomes for metagenomic binning, comparative biology and taxonomic classification.</title>
        <authorList>
            <person name="Goeker M."/>
        </authorList>
    </citation>
    <scope>NUCLEOTIDE SEQUENCE [LARGE SCALE GENOMIC DNA]</scope>
    <source>
        <strain evidence="1 2">DSM 21458</strain>
    </source>
</reference>
<dbReference type="EMBL" id="JACHHG010000001">
    <property type="protein sequence ID" value="MBB6096707.1"/>
    <property type="molecule type" value="Genomic_DNA"/>
</dbReference>
<dbReference type="Proteomes" id="UP000569951">
    <property type="component" value="Unassembled WGS sequence"/>
</dbReference>
<evidence type="ECO:0000313" key="2">
    <source>
        <dbReference type="Proteomes" id="UP000569951"/>
    </source>
</evidence>
<dbReference type="RefSeq" id="WP_183983444.1">
    <property type="nucleotide sequence ID" value="NZ_JACHHG010000001.1"/>
</dbReference>
<gene>
    <name evidence="1" type="ORF">HNR42_000119</name>
</gene>
<sequence>MPTLPPGHPKLSELNARLEALARLYPHEVEPCALPSSAPWKILEGQGQRAVTLRWGEPAAEAAFRGWVARLLRRAGLEAYTFSADASYRSRAPRWASVPARHYALLGNLRGWQASGAANFGAYLAVADALARHAQAQPGPVRTADLGAELQAGWLRFPPFS</sequence>
<name>A0A841HTM9_9DEIO</name>
<protein>
    <submittedName>
        <fullName evidence="1">Uncharacterized protein</fullName>
    </submittedName>
</protein>
<organism evidence="1 2">
    <name type="scientific">Deinobacterium chartae</name>
    <dbReference type="NCBI Taxonomy" id="521158"/>
    <lineage>
        <taxon>Bacteria</taxon>
        <taxon>Thermotogati</taxon>
        <taxon>Deinococcota</taxon>
        <taxon>Deinococci</taxon>
        <taxon>Deinococcales</taxon>
        <taxon>Deinococcaceae</taxon>
        <taxon>Deinobacterium</taxon>
    </lineage>
</organism>
<dbReference type="AlphaFoldDB" id="A0A841HTM9"/>
<accession>A0A841HTM9</accession>